<proteinExistence type="predicted"/>
<feature type="signal peptide" evidence="2">
    <location>
        <begin position="1"/>
        <end position="20"/>
    </location>
</feature>
<evidence type="ECO:0008006" key="5">
    <source>
        <dbReference type="Google" id="ProtNLM"/>
    </source>
</evidence>
<dbReference type="Proteomes" id="UP000640485">
    <property type="component" value="Unassembled WGS sequence"/>
</dbReference>
<protein>
    <recommendedName>
        <fullName evidence="5">Lipoprotein</fullName>
    </recommendedName>
</protein>
<gene>
    <name evidence="3" type="ORF">JJJ17_03635</name>
</gene>
<evidence type="ECO:0000313" key="3">
    <source>
        <dbReference type="EMBL" id="MBK4215013.1"/>
    </source>
</evidence>
<evidence type="ECO:0000313" key="4">
    <source>
        <dbReference type="Proteomes" id="UP000640485"/>
    </source>
</evidence>
<dbReference type="AlphaFoldDB" id="A0A934VZ79"/>
<comment type="caution">
    <text evidence="3">The sequence shown here is derived from an EMBL/GenBank/DDBJ whole genome shotgun (WGS) entry which is preliminary data.</text>
</comment>
<sequence>MVTKKLIALGALAVSLAACSPQQFESAPVTVDSPQGPVTCQLYTKNMLDWDRSTDRPNGMSVTEADNLCRAEGRRQQGGSS</sequence>
<dbReference type="EMBL" id="JAEPRQ010000001">
    <property type="protein sequence ID" value="MBK4215013.1"/>
    <property type="molecule type" value="Genomic_DNA"/>
</dbReference>
<feature type="chain" id="PRO_5038025243" description="Lipoprotein" evidence="2">
    <location>
        <begin position="21"/>
        <end position="81"/>
    </location>
</feature>
<evidence type="ECO:0000256" key="2">
    <source>
        <dbReference type="SAM" id="SignalP"/>
    </source>
</evidence>
<keyword evidence="2" id="KW-0732">Signal</keyword>
<reference evidence="3" key="1">
    <citation type="submission" date="2021-01" db="EMBL/GenBank/DDBJ databases">
        <title>Paracoccus amoyensis sp. nov., isolated from the surface seawater along the coast of Xiamen Island, China.</title>
        <authorList>
            <person name="Lyu L."/>
        </authorList>
    </citation>
    <scope>NUCLEOTIDE SEQUENCE</scope>
    <source>
        <strain evidence="3">MJ17</strain>
    </source>
</reference>
<feature type="region of interest" description="Disordered" evidence="1">
    <location>
        <begin position="51"/>
        <end position="81"/>
    </location>
</feature>
<name>A0A934VZ79_9RHOB</name>
<keyword evidence="4" id="KW-1185">Reference proteome</keyword>
<evidence type="ECO:0000256" key="1">
    <source>
        <dbReference type="SAM" id="MobiDB-lite"/>
    </source>
</evidence>
<accession>A0A934VZ79</accession>
<organism evidence="3 4">
    <name type="scientific">Paracoccus caeni</name>
    <dbReference type="NCBI Taxonomy" id="657651"/>
    <lineage>
        <taxon>Bacteria</taxon>
        <taxon>Pseudomonadati</taxon>
        <taxon>Pseudomonadota</taxon>
        <taxon>Alphaproteobacteria</taxon>
        <taxon>Rhodobacterales</taxon>
        <taxon>Paracoccaceae</taxon>
        <taxon>Paracoccus</taxon>
    </lineage>
</organism>
<dbReference type="PROSITE" id="PS51257">
    <property type="entry name" value="PROKAR_LIPOPROTEIN"/>
    <property type="match status" value="1"/>
</dbReference>